<comment type="caution">
    <text evidence="4">The sequence shown here is derived from an EMBL/GenBank/DDBJ whole genome shotgun (WGS) entry which is preliminary data.</text>
</comment>
<reference evidence="4" key="1">
    <citation type="submission" date="2020-10" db="EMBL/GenBank/DDBJ databases">
        <authorList>
            <person name="Gilroy R."/>
        </authorList>
    </citation>
    <scope>NUCLEOTIDE SEQUENCE</scope>
    <source>
        <strain evidence="4">1383</strain>
    </source>
</reference>
<dbReference type="GO" id="GO:0016788">
    <property type="term" value="F:hydrolase activity, acting on ester bonds"/>
    <property type="evidence" value="ECO:0007669"/>
    <property type="project" value="UniProtKB-ARBA"/>
</dbReference>
<protein>
    <submittedName>
        <fullName evidence="4">SGNH/GDSL hydrolase family protein</fullName>
    </submittedName>
</protein>
<keyword evidence="1" id="KW-0732">Signal</keyword>
<dbReference type="InterPro" id="IPR032740">
    <property type="entry name" value="GxDLY"/>
</dbReference>
<proteinExistence type="predicted"/>
<gene>
    <name evidence="4" type="ORF">IAC44_00650</name>
</gene>
<feature type="chain" id="PRO_5039390043" evidence="1">
    <location>
        <begin position="25"/>
        <end position="368"/>
    </location>
</feature>
<dbReference type="InterPro" id="IPR013830">
    <property type="entry name" value="SGNH_hydro"/>
</dbReference>
<organism evidence="4 5">
    <name type="scientific">Candidatus Merdimorpha stercoravium</name>
    <dbReference type="NCBI Taxonomy" id="2840863"/>
    <lineage>
        <taxon>Bacteria</taxon>
        <taxon>Pseudomonadati</taxon>
        <taxon>Bacteroidota</taxon>
        <taxon>Flavobacteriia</taxon>
        <taxon>Flavobacteriales</taxon>
        <taxon>Candidatus Merdimorpha</taxon>
    </lineage>
</organism>
<evidence type="ECO:0000313" key="4">
    <source>
        <dbReference type="EMBL" id="HIT97326.1"/>
    </source>
</evidence>
<feature type="signal peptide" evidence="1">
    <location>
        <begin position="1"/>
        <end position="24"/>
    </location>
</feature>
<dbReference type="Gene3D" id="2.60.120.260">
    <property type="entry name" value="Galactose-binding domain-like"/>
    <property type="match status" value="1"/>
</dbReference>
<evidence type="ECO:0000313" key="5">
    <source>
        <dbReference type="Proteomes" id="UP000824161"/>
    </source>
</evidence>
<name>A0A9D1KRZ9_9FLAO</name>
<accession>A0A9D1KRZ9</accession>
<evidence type="ECO:0000259" key="2">
    <source>
        <dbReference type="Pfam" id="PF14606"/>
    </source>
</evidence>
<feature type="domain" description="SGNH hydrolase-type esterase" evidence="2">
    <location>
        <begin position="185"/>
        <end position="360"/>
    </location>
</feature>
<dbReference type="InterPro" id="IPR036514">
    <property type="entry name" value="SGNH_hydro_sf"/>
</dbReference>
<dbReference type="Gene3D" id="3.40.50.1110">
    <property type="entry name" value="SGNH hydrolase"/>
    <property type="match status" value="1"/>
</dbReference>
<evidence type="ECO:0000259" key="3">
    <source>
        <dbReference type="Pfam" id="PF14607"/>
    </source>
</evidence>
<dbReference type="Proteomes" id="UP000824161">
    <property type="component" value="Unassembled WGS sequence"/>
</dbReference>
<keyword evidence="4" id="KW-0378">Hydrolase</keyword>
<reference evidence="4" key="2">
    <citation type="journal article" date="2021" name="PeerJ">
        <title>Extensive microbial diversity within the chicken gut microbiome revealed by metagenomics and culture.</title>
        <authorList>
            <person name="Gilroy R."/>
            <person name="Ravi A."/>
            <person name="Getino M."/>
            <person name="Pursley I."/>
            <person name="Horton D.L."/>
            <person name="Alikhan N.F."/>
            <person name="Baker D."/>
            <person name="Gharbi K."/>
            <person name="Hall N."/>
            <person name="Watson M."/>
            <person name="Adriaenssens E.M."/>
            <person name="Foster-Nyarko E."/>
            <person name="Jarju S."/>
            <person name="Secka A."/>
            <person name="Antonio M."/>
            <person name="Oren A."/>
            <person name="Chaudhuri R.R."/>
            <person name="La Ragione R."/>
            <person name="Hildebrand F."/>
            <person name="Pallen M.J."/>
        </authorList>
    </citation>
    <scope>NUCLEOTIDE SEQUENCE</scope>
    <source>
        <strain evidence="4">1383</strain>
    </source>
</reference>
<dbReference type="EMBL" id="DVLY01000013">
    <property type="protein sequence ID" value="HIT97326.1"/>
    <property type="molecule type" value="Genomic_DNA"/>
</dbReference>
<dbReference type="Pfam" id="PF14607">
    <property type="entry name" value="GxDLY"/>
    <property type="match status" value="1"/>
</dbReference>
<dbReference type="Pfam" id="PF14606">
    <property type="entry name" value="Lipase_GDSL_3"/>
    <property type="match status" value="1"/>
</dbReference>
<dbReference type="AlphaFoldDB" id="A0A9D1KRZ9"/>
<dbReference type="SUPFAM" id="SSF52266">
    <property type="entry name" value="SGNH hydrolase"/>
    <property type="match status" value="1"/>
</dbReference>
<feature type="domain" description="SGNH hydrolase-type esterase N-terminal" evidence="3">
    <location>
        <begin position="30"/>
        <end position="172"/>
    </location>
</feature>
<evidence type="ECO:0000256" key="1">
    <source>
        <dbReference type="SAM" id="SignalP"/>
    </source>
</evidence>
<sequence>MRTIRRLLAVGAFLWLAPLAGQTAAEDTIRYVDAADFPRLGQVTAEGLESPYDRLPAYLKDSIRKELWDLGKNSAGIAVRFRTDSKKITARWEVLNNTWMNHMTPTGIKGLDLYAWDEGRWIFVGSGRPGYSKGTFTSTFISNMDGQMREYMLYLPLYDCATKVEIGVLGRARIERPELLSPVEEKPVVVYGTSITQGGCANRPGMAYTSILSRRMNREFINLGFSGNGRLDPEIARLMAQVDASCYVLDNMANCTTQMLDRLEEFVGILRQAHPDTPIVLLGNAHYTYVRFNTVSAGEVAEKDARLRELFRQMSREDKNLYYVPGEELIGLDDEATVDGTHFTDLGFVRMSDNLYPVLERILRRHAR</sequence>